<comment type="caution">
    <text evidence="1">The sequence shown here is derived from an EMBL/GenBank/DDBJ whole genome shotgun (WGS) entry which is preliminary data.</text>
</comment>
<dbReference type="EMBL" id="AMZH03010252">
    <property type="protein sequence ID" value="RRT55095.1"/>
    <property type="molecule type" value="Genomic_DNA"/>
</dbReference>
<reference evidence="1 2" key="1">
    <citation type="journal article" date="2014" name="Agronomy (Basel)">
        <title>A Draft Genome Sequence for Ensete ventricosum, the Drought-Tolerant Tree Against Hunger.</title>
        <authorList>
            <person name="Harrison J."/>
            <person name="Moore K.A."/>
            <person name="Paszkiewicz K."/>
            <person name="Jones T."/>
            <person name="Grant M."/>
            <person name="Ambacheew D."/>
            <person name="Muzemil S."/>
            <person name="Studholme D.J."/>
        </authorList>
    </citation>
    <scope>NUCLEOTIDE SEQUENCE [LARGE SCALE GENOMIC DNA]</scope>
</reference>
<sequence length="126" mass="14402">MTAARLSKHKTQTEMSCVCVSLRLSSQPSLVLSPSALHRSVSQRYFIAAPGLIMLLLSRFGPPHLVFGFPSFPVISRPRGFTAFVHLRWMIELRKQIHVELWGRGFRESSRTPRRTIGRVQWRTSA</sequence>
<dbReference type="AlphaFoldDB" id="A0A426YTR3"/>
<protein>
    <submittedName>
        <fullName evidence="1">Uncharacterized protein</fullName>
    </submittedName>
</protein>
<name>A0A426YTR3_ENSVE</name>
<accession>A0A426YTR3</accession>
<evidence type="ECO:0000313" key="2">
    <source>
        <dbReference type="Proteomes" id="UP000287651"/>
    </source>
</evidence>
<evidence type="ECO:0000313" key="1">
    <source>
        <dbReference type="EMBL" id="RRT55095.1"/>
    </source>
</evidence>
<dbReference type="Proteomes" id="UP000287651">
    <property type="component" value="Unassembled WGS sequence"/>
</dbReference>
<organism evidence="1 2">
    <name type="scientific">Ensete ventricosum</name>
    <name type="common">Abyssinian banana</name>
    <name type="synonym">Musa ensete</name>
    <dbReference type="NCBI Taxonomy" id="4639"/>
    <lineage>
        <taxon>Eukaryota</taxon>
        <taxon>Viridiplantae</taxon>
        <taxon>Streptophyta</taxon>
        <taxon>Embryophyta</taxon>
        <taxon>Tracheophyta</taxon>
        <taxon>Spermatophyta</taxon>
        <taxon>Magnoliopsida</taxon>
        <taxon>Liliopsida</taxon>
        <taxon>Zingiberales</taxon>
        <taxon>Musaceae</taxon>
        <taxon>Ensete</taxon>
    </lineage>
</organism>
<proteinExistence type="predicted"/>
<gene>
    <name evidence="1" type="ORF">B296_00015125</name>
</gene>